<evidence type="ECO:0000313" key="4">
    <source>
        <dbReference type="RefSeq" id="XP_005098307.1"/>
    </source>
</evidence>
<gene>
    <name evidence="4" type="primary">LOC101853937</name>
</gene>
<dbReference type="Pfam" id="PF10545">
    <property type="entry name" value="MADF_DNA_bdg"/>
    <property type="match status" value="1"/>
</dbReference>
<dbReference type="PANTHER" id="PTHR12243:SF67">
    <property type="entry name" value="COREPRESSOR OF PANGOLIN, ISOFORM A-RELATED"/>
    <property type="match status" value="1"/>
</dbReference>
<evidence type="ECO:0000259" key="2">
    <source>
        <dbReference type="PROSITE" id="PS51029"/>
    </source>
</evidence>
<dbReference type="SMART" id="SM00595">
    <property type="entry name" value="MADF"/>
    <property type="match status" value="1"/>
</dbReference>
<dbReference type="Proteomes" id="UP000694888">
    <property type="component" value="Unplaced"/>
</dbReference>
<dbReference type="PROSITE" id="PS51029">
    <property type="entry name" value="MADF"/>
    <property type="match status" value="1"/>
</dbReference>
<organism evidence="3 4">
    <name type="scientific">Aplysia californica</name>
    <name type="common">California sea hare</name>
    <dbReference type="NCBI Taxonomy" id="6500"/>
    <lineage>
        <taxon>Eukaryota</taxon>
        <taxon>Metazoa</taxon>
        <taxon>Spiralia</taxon>
        <taxon>Lophotrochozoa</taxon>
        <taxon>Mollusca</taxon>
        <taxon>Gastropoda</taxon>
        <taxon>Heterobranchia</taxon>
        <taxon>Euthyneura</taxon>
        <taxon>Tectipleura</taxon>
        <taxon>Aplysiida</taxon>
        <taxon>Aplysioidea</taxon>
        <taxon>Aplysiidae</taxon>
        <taxon>Aplysia</taxon>
    </lineage>
</organism>
<dbReference type="InterPro" id="IPR006578">
    <property type="entry name" value="MADF-dom"/>
</dbReference>
<dbReference type="GeneID" id="101853937"/>
<reference evidence="4" key="1">
    <citation type="submission" date="2025-08" db="UniProtKB">
        <authorList>
            <consortium name="RefSeq"/>
        </authorList>
    </citation>
    <scope>IDENTIFICATION</scope>
</reference>
<name>A0ABM0JP81_APLCA</name>
<feature type="region of interest" description="Disordered" evidence="1">
    <location>
        <begin position="119"/>
        <end position="141"/>
    </location>
</feature>
<evidence type="ECO:0000256" key="1">
    <source>
        <dbReference type="SAM" id="MobiDB-lite"/>
    </source>
</evidence>
<dbReference type="InterPro" id="IPR039353">
    <property type="entry name" value="TF_Adf1"/>
</dbReference>
<sequence length="232" mass="26312">MNARVETNSLIAAVKQNPVIWDRSLEAYKAKKATANAWNEVCSTVNADFKDMNMKEKNRYVTVVMKRWKNIRDGWVKARKRISSGQKSESTATVKKSFLYDGQLLFLNKLIENPHGECLETESSSGHDHDAFSAKPSPASSIEITPTEEECKAEMKGNNPVPKMKARKVDIREHIPFASSEGFPSQENRHFSFFKGIIPSLNKLDEEEVLEFQAGVINILQTLIKKRPLSQR</sequence>
<keyword evidence="3" id="KW-1185">Reference proteome</keyword>
<feature type="domain" description="MADF" evidence="2">
    <location>
        <begin position="9"/>
        <end position="112"/>
    </location>
</feature>
<evidence type="ECO:0000313" key="3">
    <source>
        <dbReference type="Proteomes" id="UP000694888"/>
    </source>
</evidence>
<protein>
    <submittedName>
        <fullName evidence="4">Uncharacterized protein LOC101853937</fullName>
    </submittedName>
</protein>
<accession>A0ABM0JP81</accession>
<dbReference type="RefSeq" id="XP_005098307.1">
    <property type="nucleotide sequence ID" value="XM_005098250.3"/>
</dbReference>
<proteinExistence type="predicted"/>
<dbReference type="PANTHER" id="PTHR12243">
    <property type="entry name" value="MADF DOMAIN TRANSCRIPTION FACTOR"/>
    <property type="match status" value="1"/>
</dbReference>